<gene>
    <name evidence="1" type="ORF">CSING_09470</name>
</gene>
<accession>A0A0B6ESA4</accession>
<evidence type="ECO:0000313" key="2">
    <source>
        <dbReference type="Proteomes" id="UP000031890"/>
    </source>
</evidence>
<dbReference type="AlphaFoldDB" id="A0A0B6ESA4"/>
<evidence type="ECO:0000313" key="1">
    <source>
        <dbReference type="EMBL" id="AJI79412.1"/>
    </source>
</evidence>
<proteinExistence type="predicted"/>
<dbReference type="OrthoDB" id="4413162at2"/>
<dbReference type="KEGG" id="csx:CSING_09470"/>
<dbReference type="EMBL" id="CP010827">
    <property type="protein sequence ID" value="AJI79412.1"/>
    <property type="molecule type" value="Genomic_DNA"/>
</dbReference>
<dbReference type="RefSeq" id="WP_042531688.1">
    <property type="nucleotide sequence ID" value="NZ_CP010827.1"/>
</dbReference>
<dbReference type="Proteomes" id="UP000031890">
    <property type="component" value="Chromosome"/>
</dbReference>
<sequence>MTPPLTFIALDGADVDAVRALLAGLPREGIYLRRGTLLLETSYLGPGARDVYATAWGYGMSDVTLLFALSCHGRLLMTVGQLVLVGVDKHSPWIGREELEDSIVDGEVSVVTEPKELAYWLRLT</sequence>
<dbReference type="HOGENOM" id="CLU_1977824_0_0_11"/>
<organism evidence="1 2">
    <name type="scientific">Corynebacterium singulare</name>
    <dbReference type="NCBI Taxonomy" id="161899"/>
    <lineage>
        <taxon>Bacteria</taxon>
        <taxon>Bacillati</taxon>
        <taxon>Actinomycetota</taxon>
        <taxon>Actinomycetes</taxon>
        <taxon>Mycobacteriales</taxon>
        <taxon>Corynebacteriaceae</taxon>
        <taxon>Corynebacterium</taxon>
    </lineage>
</organism>
<reference evidence="1 2" key="1">
    <citation type="journal article" date="2015" name="Genome Announc.">
        <title>Complete Genome Sequence and Annotation of Corynebacterium singulare DSM 44357, Isolated from a Human Semen Specimen.</title>
        <authorList>
            <person name="Merten M."/>
            <person name="Brinkrolf K."/>
            <person name="Albersmeier A."/>
            <person name="Kutter Y."/>
            <person name="Ruckert C."/>
            <person name="Tauch A."/>
        </authorList>
    </citation>
    <scope>NUCLEOTIDE SEQUENCE [LARGE SCALE GENOMIC DNA]</scope>
    <source>
        <strain evidence="1">IBS B52218</strain>
    </source>
</reference>
<name>A0A0B6ESA4_9CORY</name>
<protein>
    <submittedName>
        <fullName evidence="1">Uncharacterized protein</fullName>
    </submittedName>
</protein>